<protein>
    <recommendedName>
        <fullName evidence="5">Amidohydrolase-related domain-containing protein</fullName>
    </recommendedName>
</protein>
<gene>
    <name evidence="6" type="ORF">BHYA_0442g00010</name>
</gene>
<dbReference type="Gene3D" id="3.20.20.140">
    <property type="entry name" value="Metal-dependent hydrolases"/>
    <property type="match status" value="1"/>
</dbReference>
<dbReference type="SUPFAM" id="SSF51338">
    <property type="entry name" value="Composite domain of metallo-dependent hydrolases"/>
    <property type="match status" value="1"/>
</dbReference>
<proteinExistence type="predicted"/>
<evidence type="ECO:0000256" key="1">
    <source>
        <dbReference type="ARBA" id="ARBA00001947"/>
    </source>
</evidence>
<organism evidence="6 7">
    <name type="scientific">Botrytis hyacinthi</name>
    <dbReference type="NCBI Taxonomy" id="278943"/>
    <lineage>
        <taxon>Eukaryota</taxon>
        <taxon>Fungi</taxon>
        <taxon>Dikarya</taxon>
        <taxon>Ascomycota</taxon>
        <taxon>Pezizomycotina</taxon>
        <taxon>Leotiomycetes</taxon>
        <taxon>Helotiales</taxon>
        <taxon>Sclerotiniaceae</taxon>
        <taxon>Botrytis</taxon>
    </lineage>
</organism>
<comment type="caution">
    <text evidence="6">The sequence shown here is derived from an EMBL/GenBank/DDBJ whole genome shotgun (WGS) entry which is preliminary data.</text>
</comment>
<evidence type="ECO:0000313" key="7">
    <source>
        <dbReference type="Proteomes" id="UP000297814"/>
    </source>
</evidence>
<dbReference type="InterPro" id="IPR006680">
    <property type="entry name" value="Amidohydro-rel"/>
</dbReference>
<dbReference type="GO" id="GO:0046872">
    <property type="term" value="F:metal ion binding"/>
    <property type="evidence" value="ECO:0007669"/>
    <property type="project" value="UniProtKB-KW"/>
</dbReference>
<dbReference type="InterPro" id="IPR032466">
    <property type="entry name" value="Metal_Hydrolase"/>
</dbReference>
<dbReference type="InterPro" id="IPR011059">
    <property type="entry name" value="Metal-dep_hydrolase_composite"/>
</dbReference>
<keyword evidence="3" id="KW-0378">Hydrolase</keyword>
<keyword evidence="4" id="KW-0862">Zinc</keyword>
<accession>A0A4Z1GCB9</accession>
<keyword evidence="7" id="KW-1185">Reference proteome</keyword>
<dbReference type="Proteomes" id="UP000297814">
    <property type="component" value="Unassembled WGS sequence"/>
</dbReference>
<dbReference type="Gene3D" id="2.30.40.10">
    <property type="entry name" value="Urease, subunit C, domain 1"/>
    <property type="match status" value="1"/>
</dbReference>
<feature type="domain" description="Amidohydrolase-related" evidence="5">
    <location>
        <begin position="60"/>
        <end position="419"/>
    </location>
</feature>
<evidence type="ECO:0000256" key="4">
    <source>
        <dbReference type="ARBA" id="ARBA00022833"/>
    </source>
</evidence>
<dbReference type="GO" id="GO:0005829">
    <property type="term" value="C:cytosol"/>
    <property type="evidence" value="ECO:0007669"/>
    <property type="project" value="TreeGrafter"/>
</dbReference>
<dbReference type="EMBL" id="PQXK01000439">
    <property type="protein sequence ID" value="TGO31677.1"/>
    <property type="molecule type" value="Genomic_DNA"/>
</dbReference>
<name>A0A4Z1GCB9_9HELO</name>
<dbReference type="PANTHER" id="PTHR11271:SF37">
    <property type="entry name" value="FAMILY PROTEIN, PUTATIVE (AFU_ORTHOLOGUE AFUA_4G00460)-RELATED"/>
    <property type="match status" value="1"/>
</dbReference>
<dbReference type="InterPro" id="IPR051607">
    <property type="entry name" value="Metallo-dep_hydrolases"/>
</dbReference>
<dbReference type="AlphaFoldDB" id="A0A4Z1GCB9"/>
<dbReference type="GO" id="GO:0019239">
    <property type="term" value="F:deaminase activity"/>
    <property type="evidence" value="ECO:0007669"/>
    <property type="project" value="TreeGrafter"/>
</dbReference>
<evidence type="ECO:0000259" key="5">
    <source>
        <dbReference type="Pfam" id="PF01979"/>
    </source>
</evidence>
<evidence type="ECO:0000313" key="6">
    <source>
        <dbReference type="EMBL" id="TGO31677.1"/>
    </source>
</evidence>
<comment type="cofactor">
    <cofactor evidence="1">
        <name>Zn(2+)</name>
        <dbReference type="ChEBI" id="CHEBI:29105"/>
    </cofactor>
</comment>
<evidence type="ECO:0000256" key="3">
    <source>
        <dbReference type="ARBA" id="ARBA00022801"/>
    </source>
</evidence>
<sequence>MGFKVLQGGTIISFDDKTQRVVVLPNTSIVIQDDRIHAITATDSTELPHDAEIIDVTGKILCPGFINTHVHMWETVYRTLGPDVVLSRYFSDWLWQNSKKTAEVFRPNDVYLSCLEGYLEGLNGGVTSFLDHAHNNWRKDAVKPGFDAAVDSGARVWWCYDVADREGFPLNEQWDVLSDISSKTSMGDLVQTGIALDTVSWTFQKDSGTGLEYTREMISKLKLKALTVHHLGGPWPAANTSPAQLCRLKLHSDECPIIFSHAPFMTEEEQHALREYDSFISITPESEFHFGHGQKTGHLVSEQASLGLDTNWTFSGDMLSQARLWLQAVRLNKFHRTLEKGKLPRETPFSVEQGFLMATRQGGLAMKRRDIGVLQVGAKADILVFNGDSPNMLGWSNAVAAVMLHANIGDIEHVLVDGKFRKRDFRLVNLKTEWIQVKDDFLEASIRIQQLVAVPPPMPEKLWGQGELGDVEIVTTIRTEF</sequence>
<reference evidence="6 7" key="1">
    <citation type="submission" date="2017-12" db="EMBL/GenBank/DDBJ databases">
        <title>Comparative genomics of Botrytis spp.</title>
        <authorList>
            <person name="Valero-Jimenez C.A."/>
            <person name="Tapia P."/>
            <person name="Veloso J."/>
            <person name="Silva-Moreno E."/>
            <person name="Staats M."/>
            <person name="Valdes J.H."/>
            <person name="Van Kan J.A.L."/>
        </authorList>
    </citation>
    <scope>NUCLEOTIDE SEQUENCE [LARGE SCALE GENOMIC DNA]</scope>
    <source>
        <strain evidence="6 7">Bh0001</strain>
    </source>
</reference>
<dbReference type="Pfam" id="PF01979">
    <property type="entry name" value="Amidohydro_1"/>
    <property type="match status" value="1"/>
</dbReference>
<evidence type="ECO:0000256" key="2">
    <source>
        <dbReference type="ARBA" id="ARBA00022723"/>
    </source>
</evidence>
<dbReference type="SUPFAM" id="SSF51556">
    <property type="entry name" value="Metallo-dependent hydrolases"/>
    <property type="match status" value="1"/>
</dbReference>
<dbReference type="PANTHER" id="PTHR11271">
    <property type="entry name" value="GUANINE DEAMINASE"/>
    <property type="match status" value="1"/>
</dbReference>
<keyword evidence="2" id="KW-0479">Metal-binding</keyword>